<feature type="compositionally biased region" description="Low complexity" evidence="3">
    <location>
        <begin position="273"/>
        <end position="289"/>
    </location>
</feature>
<dbReference type="Gene3D" id="6.10.250.3150">
    <property type="match status" value="1"/>
</dbReference>
<organism evidence="7 8">
    <name type="scientific">Anoxybacillus flavithermus NBRC 109594</name>
    <dbReference type="NCBI Taxonomy" id="1315967"/>
    <lineage>
        <taxon>Bacteria</taxon>
        <taxon>Bacillati</taxon>
        <taxon>Bacillota</taxon>
        <taxon>Bacilli</taxon>
        <taxon>Bacillales</taxon>
        <taxon>Anoxybacillaceae</taxon>
        <taxon>Anoxybacillus</taxon>
    </lineage>
</organism>
<gene>
    <name evidence="7" type="ORF">KN10_1107</name>
</gene>
<dbReference type="PANTHER" id="PTHR21666">
    <property type="entry name" value="PEPTIDASE-RELATED"/>
    <property type="match status" value="1"/>
</dbReference>
<dbReference type="InterPro" id="IPR050570">
    <property type="entry name" value="Cell_wall_metabolism_enzyme"/>
</dbReference>
<dbReference type="InterPro" id="IPR011055">
    <property type="entry name" value="Dup_hybrid_motif"/>
</dbReference>
<dbReference type="Proteomes" id="UP000013057">
    <property type="component" value="Unassembled WGS sequence"/>
</dbReference>
<name>R4FAZ8_9BACL</name>
<sequence>MVRKRWGTIVATAILLFSSVAAPAYAVTKRDIQQKKQQIENVQQKQSSIESKLQQSQQEIERLKAEQQQLDAEIKKLDLAVEETSANIRTKQQNIEETKQQIVALRKEIEEVTARIEQRNELLKERARSLQESGGVVSYLDVLLGAKSFSDFIDRMSAVATIFEADRQIIKEQEADKALKEAKEKELSDKLVSLQEQLTDLQKLKQTLNEQIAAKEKLMAQLKEEQKHEEEKQLALEEEKELLEKQEAAMKNQLQEMIRRQKEQEEARKRALSSRGSSESDSGSLPPASDGAFMRPANGPITSTFGPRWGEFHYGVDIGKRGASVPVVAAADGYVYRSYYSSSYGNVIFIMHYINGQVYTTVYAHLESRLVGEGQNVSKGQMIGYMGNTGRSFGAHLHFELHRGPWNASKSNAVDPMRYVPF</sequence>
<evidence type="ECO:0000259" key="5">
    <source>
        <dbReference type="Pfam" id="PF01551"/>
    </source>
</evidence>
<dbReference type="CDD" id="cd12797">
    <property type="entry name" value="M23_peptidase"/>
    <property type="match status" value="1"/>
</dbReference>
<feature type="compositionally biased region" description="Basic and acidic residues" evidence="3">
    <location>
        <begin position="260"/>
        <end position="269"/>
    </location>
</feature>
<reference evidence="8" key="1">
    <citation type="journal article" date="2013" name="Genome">
        <title>Draft Genome Sequence of a Thermophilic Member of the Bacillaceae, Anoxybacillus flavithermus Strain Kn10, Isolated from the Kan-nawa Hot Spring in Japan.</title>
        <authorList>
            <person name="Matsutani M."/>
            <person name="Shirakihara Y."/>
            <person name="Imada K."/>
            <person name="Yakushi T."/>
            <person name="Matsushita K."/>
        </authorList>
    </citation>
    <scope>NUCLEOTIDE SEQUENCE [LARGE SCALE GENOMIC DNA]</scope>
    <source>
        <strain evidence="8">NBRC 109594</strain>
    </source>
</reference>
<dbReference type="EMBL" id="BARH01000007">
    <property type="protein sequence ID" value="GAC90671.1"/>
    <property type="molecule type" value="Genomic_DNA"/>
</dbReference>
<dbReference type="Pfam" id="PF01551">
    <property type="entry name" value="Peptidase_M23"/>
    <property type="match status" value="1"/>
</dbReference>
<dbReference type="AlphaFoldDB" id="R4FAZ8"/>
<dbReference type="PANTHER" id="PTHR21666:SF270">
    <property type="entry name" value="MUREIN HYDROLASE ACTIVATOR ENVC"/>
    <property type="match status" value="1"/>
</dbReference>
<dbReference type="Gene3D" id="2.70.70.10">
    <property type="entry name" value="Glucose Permease (Domain IIA)"/>
    <property type="match status" value="1"/>
</dbReference>
<feature type="domain" description="M23ase beta-sheet core" evidence="5">
    <location>
        <begin position="312"/>
        <end position="415"/>
    </location>
</feature>
<proteinExistence type="predicted"/>
<evidence type="ECO:0000313" key="8">
    <source>
        <dbReference type="Proteomes" id="UP000013057"/>
    </source>
</evidence>
<feature type="coiled-coil region" evidence="2">
    <location>
        <begin position="25"/>
        <end position="133"/>
    </location>
</feature>
<dbReference type="GO" id="GO:0004222">
    <property type="term" value="F:metalloendopeptidase activity"/>
    <property type="evidence" value="ECO:0007669"/>
    <property type="project" value="TreeGrafter"/>
</dbReference>
<accession>R4FAZ8</accession>
<comment type="caution">
    <text evidence="7">The sequence shown here is derived from an EMBL/GenBank/DDBJ whole genome shotgun (WGS) entry which is preliminary data.</text>
</comment>
<dbReference type="InterPro" id="IPR057309">
    <property type="entry name" value="PcsB_CC"/>
</dbReference>
<feature type="chain" id="PRO_5004371937" evidence="4">
    <location>
        <begin position="27"/>
        <end position="422"/>
    </location>
</feature>
<evidence type="ECO:0000259" key="6">
    <source>
        <dbReference type="Pfam" id="PF24568"/>
    </source>
</evidence>
<keyword evidence="1 4" id="KW-0732">Signal</keyword>
<evidence type="ECO:0000313" key="7">
    <source>
        <dbReference type="EMBL" id="GAC90671.1"/>
    </source>
</evidence>
<evidence type="ECO:0000256" key="1">
    <source>
        <dbReference type="ARBA" id="ARBA00022729"/>
    </source>
</evidence>
<dbReference type="Pfam" id="PF24568">
    <property type="entry name" value="CC_PcsB"/>
    <property type="match status" value="1"/>
</dbReference>
<keyword evidence="2" id="KW-0175">Coiled coil</keyword>
<dbReference type="InterPro" id="IPR016047">
    <property type="entry name" value="M23ase_b-sheet_dom"/>
</dbReference>
<evidence type="ECO:0000256" key="3">
    <source>
        <dbReference type="SAM" id="MobiDB-lite"/>
    </source>
</evidence>
<dbReference type="RefSeq" id="WP_006320144.1">
    <property type="nucleotide sequence ID" value="NZ_BARH01000007.1"/>
</dbReference>
<dbReference type="SUPFAM" id="SSF51261">
    <property type="entry name" value="Duplicated hybrid motif"/>
    <property type="match status" value="1"/>
</dbReference>
<feature type="region of interest" description="Disordered" evidence="3">
    <location>
        <begin position="260"/>
        <end position="299"/>
    </location>
</feature>
<evidence type="ECO:0000256" key="4">
    <source>
        <dbReference type="SAM" id="SignalP"/>
    </source>
</evidence>
<feature type="domain" description="Peptidoglycan hydrolase PcsB coiled-coil" evidence="6">
    <location>
        <begin position="109"/>
        <end position="183"/>
    </location>
</feature>
<feature type="signal peptide" evidence="4">
    <location>
        <begin position="1"/>
        <end position="26"/>
    </location>
</feature>
<protein>
    <submittedName>
        <fullName evidence="7">Uncharacterized protein</fullName>
    </submittedName>
</protein>
<evidence type="ECO:0000256" key="2">
    <source>
        <dbReference type="SAM" id="Coils"/>
    </source>
</evidence>